<evidence type="ECO:0000313" key="9">
    <source>
        <dbReference type="EMBL" id="KAK4425058.1"/>
    </source>
</evidence>
<accession>A0AAE2CK17</accession>
<dbReference type="Proteomes" id="UP001293254">
    <property type="component" value="Unassembled WGS sequence"/>
</dbReference>
<reference evidence="9" key="1">
    <citation type="submission" date="2020-06" db="EMBL/GenBank/DDBJ databases">
        <authorList>
            <person name="Li T."/>
            <person name="Hu X."/>
            <person name="Zhang T."/>
            <person name="Song X."/>
            <person name="Zhang H."/>
            <person name="Dai N."/>
            <person name="Sheng W."/>
            <person name="Hou X."/>
            <person name="Wei L."/>
        </authorList>
    </citation>
    <scope>NUCLEOTIDE SEQUENCE</scope>
    <source>
        <strain evidence="9">3651</strain>
        <tissue evidence="9">Leaf</tissue>
    </source>
</reference>
<gene>
    <name evidence="9" type="ORF">Salat_1699400</name>
</gene>
<reference evidence="9" key="2">
    <citation type="journal article" date="2024" name="Plant">
        <title>Genomic evolution and insights into agronomic trait innovations of Sesamum species.</title>
        <authorList>
            <person name="Miao H."/>
            <person name="Wang L."/>
            <person name="Qu L."/>
            <person name="Liu H."/>
            <person name="Sun Y."/>
            <person name="Le M."/>
            <person name="Wang Q."/>
            <person name="Wei S."/>
            <person name="Zheng Y."/>
            <person name="Lin W."/>
            <person name="Duan Y."/>
            <person name="Cao H."/>
            <person name="Xiong S."/>
            <person name="Wang X."/>
            <person name="Wei L."/>
            <person name="Li C."/>
            <person name="Ma Q."/>
            <person name="Ju M."/>
            <person name="Zhao R."/>
            <person name="Li G."/>
            <person name="Mu C."/>
            <person name="Tian Q."/>
            <person name="Mei H."/>
            <person name="Zhang T."/>
            <person name="Gao T."/>
            <person name="Zhang H."/>
        </authorList>
    </citation>
    <scope>NUCLEOTIDE SEQUENCE</scope>
    <source>
        <strain evidence="9">3651</strain>
    </source>
</reference>
<evidence type="ECO:0000256" key="4">
    <source>
        <dbReference type="ARBA" id="ARBA00022523"/>
    </source>
</evidence>
<dbReference type="InterPro" id="IPR004873">
    <property type="entry name" value="BURP_dom"/>
</dbReference>
<evidence type="ECO:0000256" key="6">
    <source>
        <dbReference type="ARBA" id="ARBA00023180"/>
    </source>
</evidence>
<feature type="domain" description="BURP" evidence="8">
    <location>
        <begin position="128"/>
        <end position="333"/>
    </location>
</feature>
<dbReference type="PROSITE" id="PS51277">
    <property type="entry name" value="BURP"/>
    <property type="match status" value="1"/>
</dbReference>
<keyword evidence="3" id="KW-0964">Secreted</keyword>
<dbReference type="GO" id="GO:0048046">
    <property type="term" value="C:apoplast"/>
    <property type="evidence" value="ECO:0007669"/>
    <property type="project" value="UniProtKB-SubCell"/>
</dbReference>
<evidence type="ECO:0000256" key="1">
    <source>
        <dbReference type="ARBA" id="ARBA00004191"/>
    </source>
</evidence>
<proteinExistence type="predicted"/>
<organism evidence="9 10">
    <name type="scientific">Sesamum alatum</name>
    <dbReference type="NCBI Taxonomy" id="300844"/>
    <lineage>
        <taxon>Eukaryota</taxon>
        <taxon>Viridiplantae</taxon>
        <taxon>Streptophyta</taxon>
        <taxon>Embryophyta</taxon>
        <taxon>Tracheophyta</taxon>
        <taxon>Spermatophyta</taxon>
        <taxon>Magnoliopsida</taxon>
        <taxon>eudicotyledons</taxon>
        <taxon>Gunneridae</taxon>
        <taxon>Pentapetalae</taxon>
        <taxon>asterids</taxon>
        <taxon>lamiids</taxon>
        <taxon>Lamiales</taxon>
        <taxon>Pedaliaceae</taxon>
        <taxon>Sesamum</taxon>
    </lineage>
</organism>
<keyword evidence="10" id="KW-1185">Reference proteome</keyword>
<evidence type="ECO:0000256" key="2">
    <source>
        <dbReference type="ARBA" id="ARBA00004271"/>
    </source>
</evidence>
<dbReference type="Pfam" id="PF03181">
    <property type="entry name" value="BURP"/>
    <property type="match status" value="1"/>
</dbReference>
<sequence length="337" mass="37306">MAQPFTTFLMLFPFISNLIFTSSAFPHPLSSSVASSQINFWSANVLNKMPEAISNKLSPLTKHDAEYYAETISKDNFKADAKFCSLAKLACSIVFDDIKTVKEAYAVTKTYGNQKMIIPLEKVDPFSFFRLSILKEGNTILLSNLKESLPYRAFLPPEIAGKISLSSKGIPKIFPESSKEATETTLSYCNAAAIKGERKVCPKSLEEMISFSKSALGKNKLLALTSKSTKGSGDELKIKKIKQFDVEKIVACHEMYLPFATYFCHSLPSSRIYSVDFVEPKSGAPVNTVIAVCHIDTSPWPADHVAFQLLKFRPGQGEACHWLNEIDLAWIAGGDNM</sequence>
<dbReference type="AlphaFoldDB" id="A0AAE2CK17"/>
<dbReference type="PANTHER" id="PTHR31458">
    <property type="entry name" value="POLYGALACTURONASE 1 BETA-LIKE PROTEIN 2"/>
    <property type="match status" value="1"/>
</dbReference>
<dbReference type="PANTHER" id="PTHR31458:SF16">
    <property type="entry name" value="BURP DOMAIN-CONTAINING PROTEIN"/>
    <property type="match status" value="1"/>
</dbReference>
<dbReference type="EMBL" id="JACGWO010000006">
    <property type="protein sequence ID" value="KAK4425058.1"/>
    <property type="molecule type" value="Genomic_DNA"/>
</dbReference>
<evidence type="ECO:0000259" key="8">
    <source>
        <dbReference type="PROSITE" id="PS51277"/>
    </source>
</evidence>
<dbReference type="SMART" id="SM01045">
    <property type="entry name" value="BURP"/>
    <property type="match status" value="1"/>
</dbReference>
<evidence type="ECO:0000256" key="3">
    <source>
        <dbReference type="ARBA" id="ARBA00022512"/>
    </source>
</evidence>
<keyword evidence="3" id="KW-0134">Cell wall</keyword>
<keyword evidence="4" id="KW-0052">Apoplast</keyword>
<evidence type="ECO:0000256" key="5">
    <source>
        <dbReference type="ARBA" id="ARBA00022729"/>
    </source>
</evidence>
<feature type="signal peptide" evidence="7">
    <location>
        <begin position="1"/>
        <end position="24"/>
    </location>
</feature>
<evidence type="ECO:0000256" key="7">
    <source>
        <dbReference type="SAM" id="SignalP"/>
    </source>
</evidence>
<protein>
    <submittedName>
        <fullName evidence="9">Polygalacturonase 1 beta-like protein 1</fullName>
    </submittedName>
</protein>
<feature type="chain" id="PRO_5041993133" evidence="7">
    <location>
        <begin position="25"/>
        <end position="337"/>
    </location>
</feature>
<evidence type="ECO:0000313" key="10">
    <source>
        <dbReference type="Proteomes" id="UP001293254"/>
    </source>
</evidence>
<name>A0AAE2CK17_9LAMI</name>
<keyword evidence="6" id="KW-0325">Glycoprotein</keyword>
<keyword evidence="5 7" id="KW-0732">Signal</keyword>
<dbReference type="InterPro" id="IPR051897">
    <property type="entry name" value="PG-associated_BURP"/>
</dbReference>
<comment type="subcellular location">
    <subcellularLocation>
        <location evidence="1">Secreted</location>
        <location evidence="1">Cell wall</location>
    </subcellularLocation>
    <subcellularLocation>
        <location evidence="2">Secreted</location>
        <location evidence="2">Extracellular space</location>
        <location evidence="2">Apoplast</location>
    </subcellularLocation>
</comment>
<comment type="caution">
    <text evidence="9">The sequence shown here is derived from an EMBL/GenBank/DDBJ whole genome shotgun (WGS) entry which is preliminary data.</text>
</comment>